<organism evidence="2 3">
    <name type="scientific">Ogataea haglerorum</name>
    <dbReference type="NCBI Taxonomy" id="1937702"/>
    <lineage>
        <taxon>Eukaryota</taxon>
        <taxon>Fungi</taxon>
        <taxon>Dikarya</taxon>
        <taxon>Ascomycota</taxon>
        <taxon>Saccharomycotina</taxon>
        <taxon>Pichiomycetes</taxon>
        <taxon>Pichiales</taxon>
        <taxon>Pichiaceae</taxon>
        <taxon>Ogataea</taxon>
    </lineage>
</organism>
<evidence type="ECO:0000313" key="2">
    <source>
        <dbReference type="EMBL" id="KAG7768975.1"/>
    </source>
</evidence>
<keyword evidence="3" id="KW-1185">Reference proteome</keyword>
<evidence type="ECO:0000259" key="1">
    <source>
        <dbReference type="Pfam" id="PF14622"/>
    </source>
</evidence>
<sequence length="312" mass="35459">MRSRPWPPHDPEVFNALSTKIFRSALELDKWWWKAQYYEPLSELKKVYINWENQGNSTLHRRKLDGTHHTRMTKAMHSISGSLLRLGARNQRQLCVNGAQVTAKRGVVFAKGPRVRGAIRDPEDIFTVKGIRYGLTEENLKPLKTFLQSKLQGKYELPDKLLLQIITHKSFAHGTQPYNARLSYFGRELIQLSAAKYAITRSTNNEYAINNLNFDSLGSYTQGLMKTDRLLKEYAVANNLDAVFFRRLALPSGREDENYKPKAIWSTLTASLVGAIASQHGKKAAEEFIEKELFGDVFKQILPATKAASESA</sequence>
<dbReference type="InterPro" id="IPR040030">
    <property type="entry name" value="Ribosomal_mL57"/>
</dbReference>
<dbReference type="Proteomes" id="UP000697297">
    <property type="component" value="Unassembled WGS sequence"/>
</dbReference>
<dbReference type="Pfam" id="PF14622">
    <property type="entry name" value="Ribonucleas_3_3"/>
    <property type="match status" value="1"/>
</dbReference>
<accession>A0ABQ7RN10</accession>
<dbReference type="PANTHER" id="PTHR28160">
    <property type="entry name" value="54S RIBOSOMAL PROTEIN L15, MITOCHONDRIAL"/>
    <property type="match status" value="1"/>
</dbReference>
<evidence type="ECO:0000313" key="3">
    <source>
        <dbReference type="Proteomes" id="UP000697297"/>
    </source>
</evidence>
<comment type="caution">
    <text evidence="2">The sequence shown here is derived from an EMBL/GenBank/DDBJ whole genome shotgun (WGS) entry which is preliminary data.</text>
</comment>
<name>A0ABQ7RN10_9ASCO</name>
<proteinExistence type="predicted"/>
<dbReference type="InterPro" id="IPR036389">
    <property type="entry name" value="RNase_III_sf"/>
</dbReference>
<dbReference type="EMBL" id="JAHLUN010000001">
    <property type="protein sequence ID" value="KAG7768975.1"/>
    <property type="molecule type" value="Genomic_DNA"/>
</dbReference>
<feature type="domain" description="RNase III" evidence="1">
    <location>
        <begin position="159"/>
        <end position="295"/>
    </location>
</feature>
<gene>
    <name evidence="2" type="ORF">KL946_000258</name>
</gene>
<protein>
    <recommendedName>
        <fullName evidence="1">RNase III domain-containing protein</fullName>
    </recommendedName>
</protein>
<dbReference type="PANTHER" id="PTHR28160:SF1">
    <property type="entry name" value="LARGE RIBOSOMAL SUBUNIT PROTEIN ML57"/>
    <property type="match status" value="1"/>
</dbReference>
<dbReference type="SUPFAM" id="SSF69065">
    <property type="entry name" value="RNase III domain-like"/>
    <property type="match status" value="1"/>
</dbReference>
<dbReference type="Gene3D" id="1.10.1520.10">
    <property type="entry name" value="Ribonuclease III domain"/>
    <property type="match status" value="1"/>
</dbReference>
<reference evidence="2 3" key="1">
    <citation type="journal article" date="2021" name="G3 (Bethesda)">
        <title>Genomic diversity, chromosomal rearrangements, and interspecies hybridization in the ogataea polymorpha species complex.</title>
        <authorList>
            <person name="Hanson S.J."/>
            <person name="Cinneide E.O."/>
            <person name="Salzberg L.I."/>
            <person name="Wolfe K.H."/>
            <person name="McGowan J."/>
            <person name="Fitzpatrick D.A."/>
            <person name="Matlin K."/>
        </authorList>
    </citation>
    <scope>NUCLEOTIDE SEQUENCE [LARGE SCALE GENOMIC DNA]</scope>
    <source>
        <strain evidence="2">81-436-3</strain>
    </source>
</reference>
<dbReference type="InterPro" id="IPR000999">
    <property type="entry name" value="RNase_III_dom"/>
</dbReference>